<sequence>MAYPREITKVIPGHTVFLLCDVQTRFRTAIHSFPELVATASKMLKLAKILEVPVIFTEQNPKALGPTVPELPAEPLGDLHLGTIEKTLFSMATPEVISILKERHMHSIVLFGIESHVCVLQSTLDLLELGFDVHVLADGVSSCNKEEIPIALARMARAGAQITTSESLLFQLQKDSSAPNFKAFSTAIKEENAATQKSVSTLLPYRSNL</sequence>
<name>A0A4Z0AAG3_9AGAM</name>
<dbReference type="CDD" id="cd01012">
    <property type="entry name" value="YcaC_related"/>
    <property type="match status" value="1"/>
</dbReference>
<dbReference type="InterPro" id="IPR036380">
    <property type="entry name" value="Isochorismatase-like_sf"/>
</dbReference>
<protein>
    <recommendedName>
        <fullName evidence="2">Isochorismatase-like domain-containing protein</fullName>
    </recommendedName>
</protein>
<feature type="domain" description="Isochorismatase-like" evidence="2">
    <location>
        <begin position="15"/>
        <end position="166"/>
    </location>
</feature>
<reference evidence="3 4" key="1">
    <citation type="submission" date="2019-02" db="EMBL/GenBank/DDBJ databases">
        <title>Genome sequencing of the rare red list fungi Hericium alpestre (H. flagellum).</title>
        <authorList>
            <person name="Buettner E."/>
            <person name="Kellner H."/>
        </authorList>
    </citation>
    <scope>NUCLEOTIDE SEQUENCE [LARGE SCALE GENOMIC DNA]</scope>
    <source>
        <strain evidence="3 4">DSM 108284</strain>
    </source>
</reference>
<keyword evidence="4" id="KW-1185">Reference proteome</keyword>
<dbReference type="InterPro" id="IPR000868">
    <property type="entry name" value="Isochorismatase-like_dom"/>
</dbReference>
<evidence type="ECO:0000313" key="3">
    <source>
        <dbReference type="EMBL" id="TFY82518.1"/>
    </source>
</evidence>
<dbReference type="SUPFAM" id="SSF52499">
    <property type="entry name" value="Isochorismatase-like hydrolases"/>
    <property type="match status" value="1"/>
</dbReference>
<accession>A0A4Z0AAG3</accession>
<dbReference type="EMBL" id="SFCI01000101">
    <property type="protein sequence ID" value="TFY82518.1"/>
    <property type="molecule type" value="Genomic_DNA"/>
</dbReference>
<dbReference type="Pfam" id="PF00857">
    <property type="entry name" value="Isochorismatase"/>
    <property type="match status" value="1"/>
</dbReference>
<dbReference type="Gene3D" id="3.40.50.850">
    <property type="entry name" value="Isochorismatase-like"/>
    <property type="match status" value="1"/>
</dbReference>
<organism evidence="3 4">
    <name type="scientific">Hericium alpestre</name>
    <dbReference type="NCBI Taxonomy" id="135208"/>
    <lineage>
        <taxon>Eukaryota</taxon>
        <taxon>Fungi</taxon>
        <taxon>Dikarya</taxon>
        <taxon>Basidiomycota</taxon>
        <taxon>Agaricomycotina</taxon>
        <taxon>Agaricomycetes</taxon>
        <taxon>Russulales</taxon>
        <taxon>Hericiaceae</taxon>
        <taxon>Hericium</taxon>
    </lineage>
</organism>
<proteinExistence type="inferred from homology"/>
<evidence type="ECO:0000259" key="2">
    <source>
        <dbReference type="Pfam" id="PF00857"/>
    </source>
</evidence>
<comment type="caution">
    <text evidence="3">The sequence shown here is derived from an EMBL/GenBank/DDBJ whole genome shotgun (WGS) entry which is preliminary data.</text>
</comment>
<dbReference type="InterPro" id="IPR050993">
    <property type="entry name" value="Isochorismatase_domain"/>
</dbReference>
<dbReference type="PANTHER" id="PTHR14119">
    <property type="entry name" value="HYDROLASE"/>
    <property type="match status" value="1"/>
</dbReference>
<evidence type="ECO:0000313" key="4">
    <source>
        <dbReference type="Proteomes" id="UP000298061"/>
    </source>
</evidence>
<evidence type="ECO:0000256" key="1">
    <source>
        <dbReference type="ARBA" id="ARBA00006336"/>
    </source>
</evidence>
<comment type="similarity">
    <text evidence="1">Belongs to the isochorismatase family.</text>
</comment>
<dbReference type="Proteomes" id="UP000298061">
    <property type="component" value="Unassembled WGS sequence"/>
</dbReference>
<dbReference type="AlphaFoldDB" id="A0A4Z0AAG3"/>
<dbReference type="PANTHER" id="PTHR14119:SF3">
    <property type="entry name" value="ISOCHORISMATASE DOMAIN-CONTAINING PROTEIN 2"/>
    <property type="match status" value="1"/>
</dbReference>
<dbReference type="STRING" id="135208.A0A4Z0AAG3"/>
<gene>
    <name evidence="3" type="ORF">EWM64_g1489</name>
</gene>
<dbReference type="OrthoDB" id="269496at2759"/>